<reference evidence="1 2" key="1">
    <citation type="journal article" date="2016" name="Mol. Biol. Evol.">
        <title>Comparative Genomics of Early-Diverging Mushroom-Forming Fungi Provides Insights into the Origins of Lignocellulose Decay Capabilities.</title>
        <authorList>
            <person name="Nagy L.G."/>
            <person name="Riley R."/>
            <person name="Tritt A."/>
            <person name="Adam C."/>
            <person name="Daum C."/>
            <person name="Floudas D."/>
            <person name="Sun H."/>
            <person name="Yadav J.S."/>
            <person name="Pangilinan J."/>
            <person name="Larsson K.H."/>
            <person name="Matsuura K."/>
            <person name="Barry K."/>
            <person name="Labutti K."/>
            <person name="Kuo R."/>
            <person name="Ohm R.A."/>
            <person name="Bhattacharya S.S."/>
            <person name="Shirouzu T."/>
            <person name="Yoshinaga Y."/>
            <person name="Martin F.M."/>
            <person name="Grigoriev I.V."/>
            <person name="Hibbett D.S."/>
        </authorList>
    </citation>
    <scope>NUCLEOTIDE SEQUENCE [LARGE SCALE GENOMIC DNA]</scope>
    <source>
        <strain evidence="1 2">L-15889</strain>
    </source>
</reference>
<sequence length="144" mass="15875">MVTVEDLPAIAVYGSSPRRLYIYESIMQRHCSTHLLSCPSSAQHLIFSHLSNPAVSFSLPRPFLSRSSSSSVSPLIQLRHASTLVPQLLWSQDLRQVQRTASAAVTLGVLHPRGQRATRCSATCPGEACLQSLLPPLRRERPFS</sequence>
<dbReference type="AlphaFoldDB" id="A0A165KPH7"/>
<accession>A0A165KPH7</accession>
<name>A0A165KPH7_9APHY</name>
<protein>
    <submittedName>
        <fullName evidence="1">Uncharacterized protein</fullName>
    </submittedName>
</protein>
<gene>
    <name evidence="1" type="ORF">DAEQUDRAFT_134220</name>
</gene>
<evidence type="ECO:0000313" key="1">
    <source>
        <dbReference type="EMBL" id="KZT63410.1"/>
    </source>
</evidence>
<organism evidence="1 2">
    <name type="scientific">Daedalea quercina L-15889</name>
    <dbReference type="NCBI Taxonomy" id="1314783"/>
    <lineage>
        <taxon>Eukaryota</taxon>
        <taxon>Fungi</taxon>
        <taxon>Dikarya</taxon>
        <taxon>Basidiomycota</taxon>
        <taxon>Agaricomycotina</taxon>
        <taxon>Agaricomycetes</taxon>
        <taxon>Polyporales</taxon>
        <taxon>Fomitopsis</taxon>
    </lineage>
</organism>
<proteinExistence type="predicted"/>
<keyword evidence="2" id="KW-1185">Reference proteome</keyword>
<evidence type="ECO:0000313" key="2">
    <source>
        <dbReference type="Proteomes" id="UP000076727"/>
    </source>
</evidence>
<dbReference type="Proteomes" id="UP000076727">
    <property type="component" value="Unassembled WGS sequence"/>
</dbReference>
<dbReference type="EMBL" id="KV429188">
    <property type="protein sequence ID" value="KZT63410.1"/>
    <property type="molecule type" value="Genomic_DNA"/>
</dbReference>